<accession>A0A2P2MV36</accession>
<reference evidence="1" key="1">
    <citation type="submission" date="2018-02" db="EMBL/GenBank/DDBJ databases">
        <title>Rhizophora mucronata_Transcriptome.</title>
        <authorList>
            <person name="Meera S.P."/>
            <person name="Sreeshan A."/>
            <person name="Augustine A."/>
        </authorList>
    </citation>
    <scope>NUCLEOTIDE SEQUENCE</scope>
    <source>
        <tissue evidence="1">Leaf</tissue>
    </source>
</reference>
<evidence type="ECO:0000313" key="1">
    <source>
        <dbReference type="EMBL" id="MBX34085.1"/>
    </source>
</evidence>
<sequence>MAIIILQSQNDKKTNDTINDHKWHNNIIKYTRKTSKSCLLKKQITQSRILIYA</sequence>
<organism evidence="1">
    <name type="scientific">Rhizophora mucronata</name>
    <name type="common">Asiatic mangrove</name>
    <dbReference type="NCBI Taxonomy" id="61149"/>
    <lineage>
        <taxon>Eukaryota</taxon>
        <taxon>Viridiplantae</taxon>
        <taxon>Streptophyta</taxon>
        <taxon>Embryophyta</taxon>
        <taxon>Tracheophyta</taxon>
        <taxon>Spermatophyta</taxon>
        <taxon>Magnoliopsida</taxon>
        <taxon>eudicotyledons</taxon>
        <taxon>Gunneridae</taxon>
        <taxon>Pentapetalae</taxon>
        <taxon>rosids</taxon>
        <taxon>fabids</taxon>
        <taxon>Malpighiales</taxon>
        <taxon>Rhizophoraceae</taxon>
        <taxon>Rhizophora</taxon>
    </lineage>
</organism>
<dbReference type="AlphaFoldDB" id="A0A2P2MV36"/>
<dbReference type="EMBL" id="GGEC01053601">
    <property type="protein sequence ID" value="MBX34085.1"/>
    <property type="molecule type" value="Transcribed_RNA"/>
</dbReference>
<proteinExistence type="predicted"/>
<protein>
    <submittedName>
        <fullName evidence="1">Uncharacterized protein</fullName>
    </submittedName>
</protein>
<name>A0A2P2MV36_RHIMU</name>